<feature type="transmembrane region" description="Helical" evidence="1">
    <location>
        <begin position="36"/>
        <end position="57"/>
    </location>
</feature>
<dbReference type="PANTHER" id="PTHR23028">
    <property type="entry name" value="ACETYLTRANSFERASE"/>
    <property type="match status" value="1"/>
</dbReference>
<feature type="transmembrane region" description="Helical" evidence="1">
    <location>
        <begin position="78"/>
        <end position="102"/>
    </location>
</feature>
<evidence type="ECO:0000259" key="3">
    <source>
        <dbReference type="Pfam" id="PF19040"/>
    </source>
</evidence>
<protein>
    <submittedName>
        <fullName evidence="4">Acyltransferase</fullName>
    </submittedName>
</protein>
<feature type="transmembrane region" description="Helical" evidence="1">
    <location>
        <begin position="148"/>
        <end position="163"/>
    </location>
</feature>
<dbReference type="Pfam" id="PF19040">
    <property type="entry name" value="SGNH"/>
    <property type="match status" value="1"/>
</dbReference>
<dbReference type="PANTHER" id="PTHR23028:SF53">
    <property type="entry name" value="ACYL_TRANSF_3 DOMAIN-CONTAINING PROTEIN"/>
    <property type="match status" value="1"/>
</dbReference>
<feature type="transmembrane region" description="Helical" evidence="1">
    <location>
        <begin position="170"/>
        <end position="188"/>
    </location>
</feature>
<dbReference type="GO" id="GO:0016747">
    <property type="term" value="F:acyltransferase activity, transferring groups other than amino-acyl groups"/>
    <property type="evidence" value="ECO:0007669"/>
    <property type="project" value="InterPro"/>
</dbReference>
<reference evidence="4" key="1">
    <citation type="submission" date="2024-07" db="EMBL/GenBank/DDBJ databases">
        <title>Complete genome sequence of Verrucomicrobiaceae bacterium NT6N.</title>
        <authorList>
            <person name="Huang C."/>
            <person name="Takami H."/>
            <person name="Hamasaki K."/>
        </authorList>
    </citation>
    <scope>NUCLEOTIDE SEQUENCE</scope>
    <source>
        <strain evidence="4">NT6N</strain>
    </source>
</reference>
<keyword evidence="4" id="KW-0012">Acyltransferase</keyword>
<dbReference type="InterPro" id="IPR043968">
    <property type="entry name" value="SGNH"/>
</dbReference>
<keyword evidence="1" id="KW-0812">Transmembrane</keyword>
<dbReference type="InterPro" id="IPR002656">
    <property type="entry name" value="Acyl_transf_3_dom"/>
</dbReference>
<name>A0AAT9FNU7_9BACT</name>
<feature type="domain" description="SGNH" evidence="3">
    <location>
        <begin position="411"/>
        <end position="644"/>
    </location>
</feature>
<proteinExistence type="predicted"/>
<dbReference type="InterPro" id="IPR050879">
    <property type="entry name" value="Acyltransferase_3"/>
</dbReference>
<evidence type="ECO:0000313" key="4">
    <source>
        <dbReference type="EMBL" id="BDS07647.1"/>
    </source>
</evidence>
<keyword evidence="4" id="KW-0808">Transferase</keyword>
<organism evidence="4">
    <name type="scientific">Oceaniferula spumae</name>
    <dbReference type="NCBI Taxonomy" id="2979115"/>
    <lineage>
        <taxon>Bacteria</taxon>
        <taxon>Pseudomonadati</taxon>
        <taxon>Verrucomicrobiota</taxon>
        <taxon>Verrucomicrobiia</taxon>
        <taxon>Verrucomicrobiales</taxon>
        <taxon>Verrucomicrobiaceae</taxon>
        <taxon>Oceaniferula</taxon>
    </lineage>
</organism>
<feature type="transmembrane region" description="Helical" evidence="1">
    <location>
        <begin position="248"/>
        <end position="270"/>
    </location>
</feature>
<accession>A0AAT9FNU7</accession>
<dbReference type="Pfam" id="PF01757">
    <property type="entry name" value="Acyl_transf_3"/>
    <property type="match status" value="1"/>
</dbReference>
<feature type="transmembrane region" description="Helical" evidence="1">
    <location>
        <begin position="356"/>
        <end position="375"/>
    </location>
</feature>
<keyword evidence="1" id="KW-0472">Membrane</keyword>
<dbReference type="AlphaFoldDB" id="A0AAT9FNU7"/>
<dbReference type="GO" id="GO:0009103">
    <property type="term" value="P:lipopolysaccharide biosynthetic process"/>
    <property type="evidence" value="ECO:0007669"/>
    <property type="project" value="TreeGrafter"/>
</dbReference>
<dbReference type="EMBL" id="AP026866">
    <property type="protein sequence ID" value="BDS07647.1"/>
    <property type="molecule type" value="Genomic_DNA"/>
</dbReference>
<dbReference type="GO" id="GO:0016020">
    <property type="term" value="C:membrane"/>
    <property type="evidence" value="ECO:0007669"/>
    <property type="project" value="TreeGrafter"/>
</dbReference>
<sequence>MLDHTAKFMYRADIDGLRAIAVLGVVLFHADLGVTGGFVGVDVFFVISGYLITSLILRDLHAGKFSLIEFWERRARRIFPALAVVVVACLIAGWFLLLPFAYQTVGQSVVAVTVFASNIQFWRTSGYFDPLAEENPLLHTWSLSVEEQFYLIVPLVLCLLFYLRCQMRIGIILCVGLIISFVVSVYSIEMDPDAAFYLLPSRAWEIGAGSLLVFARPVSNEPIRRLMGWIGLCCIMYALFYYSPDTLFPGVAAILPVIGAAAIIWSGFPIDSKITYSGVNKLLSNKGLVAIGLISYSLYLWHWPFFAFHRYLFSESPGVPVALTYIVISVLLSVLSLLYIERPFRERKWAYNRRRIFLYTGLVSLFTLCAGIALWQTRGMPSRLPSIVADYDMVKGDETFAVQDPSKRLVWLGESGKSCKVMMWGDSHAGVLKFMLHDICVRHGASAVAVSKGGVAPVLGWCRVQSDGPIFNEKNEYAESVFREIQELVEKEGLEHIVLAFRWGYYVDTLHRTGNIPRPVQGFPDALIFTIKQLEGLGLKVSILLEVPIFEMHVAKAVALHYWHGLPLPHLSSKQHAQRLKNYLPVVQKIRDETPNVNLIDVTHCLTSENGEVRFMDQNGVLLYRDEHHLTKTGSMLLKPVFEKIFFN</sequence>
<gene>
    <name evidence="4" type="ORF">NT6N_26870</name>
</gene>
<evidence type="ECO:0000259" key="2">
    <source>
        <dbReference type="Pfam" id="PF01757"/>
    </source>
</evidence>
<feature type="transmembrane region" description="Helical" evidence="1">
    <location>
        <begin position="282"/>
        <end position="302"/>
    </location>
</feature>
<keyword evidence="1" id="KW-1133">Transmembrane helix</keyword>
<dbReference type="KEGG" id="osu:NT6N_26870"/>
<feature type="transmembrane region" description="Helical" evidence="1">
    <location>
        <begin position="322"/>
        <end position="340"/>
    </location>
</feature>
<feature type="domain" description="Acyltransferase 3" evidence="2">
    <location>
        <begin position="12"/>
        <end position="335"/>
    </location>
</feature>
<evidence type="ECO:0000256" key="1">
    <source>
        <dbReference type="SAM" id="Phobius"/>
    </source>
</evidence>